<name>A0A1B1YDX9_THEST</name>
<evidence type="ECO:0000256" key="1">
    <source>
        <dbReference type="ARBA" id="ARBA00022729"/>
    </source>
</evidence>
<dbReference type="PANTHER" id="PTHR43649:SF33">
    <property type="entry name" value="POLYGALACTURONAN_RHAMNOGALACTURONAN-BINDING PROTEIN YTCQ"/>
    <property type="match status" value="1"/>
</dbReference>
<dbReference type="InterPro" id="IPR050490">
    <property type="entry name" value="Bact_solute-bd_prot1"/>
</dbReference>
<organism evidence="4 5">
    <name type="scientific">Thermoclostridium stercorarium subsp. thermolacticum DSM 2910</name>
    <dbReference type="NCBI Taxonomy" id="1121336"/>
    <lineage>
        <taxon>Bacteria</taxon>
        <taxon>Bacillati</taxon>
        <taxon>Bacillota</taxon>
        <taxon>Clostridia</taxon>
        <taxon>Eubacteriales</taxon>
        <taxon>Oscillospiraceae</taxon>
        <taxon>Thermoclostridium</taxon>
    </lineage>
</organism>
<sequence length="518" mass="58959">MRKALAVILCLVLVVSIAACGKTDTGTTAADSGGKSETGSAQQSGTNTDKRVKLTFLCQINVDTEGYDVNDNPYINYLRDTLNIDIEIISESSNYENKVNTVMASGDYPDYVQLSKSLYFKYAYDGALIKLDDLLNETDYPNLMAGVDEKYWNYSKIDGSIYGIPFVRYDTTPYLSYARKDWLENLGIDPSTLKTVDDYYNMLYAFTYNDPDRNGLNDTYGLSGCSGGTAMNSVAERYMGMLFIDAFDAAQFQVVDGKVIPNYITDGYKDYLKFLAKLYADGIIVPDYITKTQKQTEEEFMNGKFGVLNLFWSLSTLSSMRENLYPLRPPQKVNGGGESKYVYATPIRHWIGITTACKYPEKVLQIFDWSETDEGSVYVHAGIEGWDYDKVNGEIVIREDRAGINWAWRFITLGHQKSKVDSQLLPILTQSWGELAMEHLKLSEQYGTNDPIYVSAPEFSELSDYDFDTYVASYRDEVIMGKKDIDTTWDDYVAGWYKYGGERWVELYTEWYNNSYNK</sequence>
<dbReference type="Proteomes" id="UP000092971">
    <property type="component" value="Chromosome"/>
</dbReference>
<evidence type="ECO:0000256" key="2">
    <source>
        <dbReference type="SAM" id="MobiDB-lite"/>
    </source>
</evidence>
<evidence type="ECO:0000313" key="4">
    <source>
        <dbReference type="EMBL" id="ANW98953.1"/>
    </source>
</evidence>
<dbReference type="Gene3D" id="3.40.190.10">
    <property type="entry name" value="Periplasmic binding protein-like II"/>
    <property type="match status" value="2"/>
</dbReference>
<accession>A0A1B1YDX9</accession>
<evidence type="ECO:0008006" key="6">
    <source>
        <dbReference type="Google" id="ProtNLM"/>
    </source>
</evidence>
<feature type="signal peptide" evidence="3">
    <location>
        <begin position="1"/>
        <end position="21"/>
    </location>
</feature>
<evidence type="ECO:0000256" key="3">
    <source>
        <dbReference type="SAM" id="SignalP"/>
    </source>
</evidence>
<feature type="region of interest" description="Disordered" evidence="2">
    <location>
        <begin position="24"/>
        <end position="46"/>
    </location>
</feature>
<protein>
    <recommendedName>
        <fullName evidence="6">ABC transporter substrate-binding protein</fullName>
    </recommendedName>
</protein>
<feature type="chain" id="PRO_5039374483" description="ABC transporter substrate-binding protein" evidence="3">
    <location>
        <begin position="22"/>
        <end position="518"/>
    </location>
</feature>
<keyword evidence="1 3" id="KW-0732">Signal</keyword>
<reference evidence="4 5" key="1">
    <citation type="submission" date="2016-02" db="EMBL/GenBank/DDBJ databases">
        <title>Comparison of Clostridium stercorarium subspecies using comparative genomics and transcriptomics.</title>
        <authorList>
            <person name="Schellenberg J."/>
            <person name="Thallinger G."/>
            <person name="Levin D.B."/>
            <person name="Zhang X."/>
            <person name="Alvare G."/>
            <person name="Fristensky B."/>
            <person name="Sparling R."/>
        </authorList>
    </citation>
    <scope>NUCLEOTIDE SEQUENCE [LARGE SCALE GENOMIC DNA]</scope>
    <source>
        <strain evidence="4 5">DSM 2910</strain>
    </source>
</reference>
<gene>
    <name evidence="4" type="ORF">CSTERTH_07910</name>
</gene>
<dbReference type="PROSITE" id="PS51257">
    <property type="entry name" value="PROKAR_LIPOPROTEIN"/>
    <property type="match status" value="1"/>
</dbReference>
<dbReference type="SUPFAM" id="SSF53850">
    <property type="entry name" value="Periplasmic binding protein-like II"/>
    <property type="match status" value="1"/>
</dbReference>
<feature type="compositionally biased region" description="Polar residues" evidence="2">
    <location>
        <begin position="37"/>
        <end position="46"/>
    </location>
</feature>
<proteinExistence type="predicted"/>
<dbReference type="RefSeq" id="WP_054632803.1">
    <property type="nucleotide sequence ID" value="NZ_CP014672.1"/>
</dbReference>
<dbReference type="PANTHER" id="PTHR43649">
    <property type="entry name" value="ARABINOSE-BINDING PROTEIN-RELATED"/>
    <property type="match status" value="1"/>
</dbReference>
<dbReference type="EMBL" id="CP014672">
    <property type="protein sequence ID" value="ANW98953.1"/>
    <property type="molecule type" value="Genomic_DNA"/>
</dbReference>
<dbReference type="OrthoDB" id="2644263at2"/>
<feature type="compositionally biased region" description="Low complexity" evidence="2">
    <location>
        <begin position="24"/>
        <end position="35"/>
    </location>
</feature>
<evidence type="ECO:0000313" key="5">
    <source>
        <dbReference type="Proteomes" id="UP000092971"/>
    </source>
</evidence>
<dbReference type="AlphaFoldDB" id="A0A1B1YDX9"/>